<accession>A0ABM1F6Y1</accession>
<evidence type="ECO:0000313" key="4">
    <source>
        <dbReference type="RefSeq" id="XP_014680202.1"/>
    </source>
</evidence>
<keyword evidence="3" id="KW-1185">Reference proteome</keyword>
<evidence type="ECO:0000256" key="2">
    <source>
        <dbReference type="SAM" id="MobiDB-lite"/>
    </source>
</evidence>
<dbReference type="Gene3D" id="1.20.58.60">
    <property type="match status" value="2"/>
</dbReference>
<dbReference type="GeneID" id="106820173"/>
<evidence type="ECO:0000313" key="3">
    <source>
        <dbReference type="Proteomes" id="UP000695022"/>
    </source>
</evidence>
<dbReference type="SMART" id="SM00150">
    <property type="entry name" value="SPEC"/>
    <property type="match status" value="1"/>
</dbReference>
<dbReference type="PANTHER" id="PTHR11915">
    <property type="entry name" value="SPECTRIN/FILAMIN RELATED CYTOSKELETAL PROTEIN"/>
    <property type="match status" value="1"/>
</dbReference>
<dbReference type="Pfam" id="PF00435">
    <property type="entry name" value="Spectrin"/>
    <property type="match status" value="1"/>
</dbReference>
<proteinExistence type="predicted"/>
<reference evidence="4" key="1">
    <citation type="submission" date="2025-08" db="UniProtKB">
        <authorList>
            <consortium name="RefSeq"/>
        </authorList>
    </citation>
    <scope>IDENTIFICATION</scope>
</reference>
<keyword evidence="1" id="KW-0677">Repeat</keyword>
<dbReference type="InterPro" id="IPR018159">
    <property type="entry name" value="Spectrin/alpha-actinin"/>
</dbReference>
<sequence length="148" mass="16767">ALLFNRAVDDLDAWCDDVEGHLASEDHGRDLTSVKKLLKKHQRLETDITNHLGAIKKVEAMARGFDAAGHFMNDDIQARAKTIIDRYYSLREPAQIRRENLEDAKLLQQFARDVEEEVSWIEEKLPLARSPQTAATASPPSPTCRRST</sequence>
<gene>
    <name evidence="4" type="primary">LOC106820173</name>
</gene>
<name>A0ABM1F6Y1_PRICU</name>
<feature type="non-terminal residue" evidence="4">
    <location>
        <position position="1"/>
    </location>
</feature>
<dbReference type="Proteomes" id="UP000695022">
    <property type="component" value="Unplaced"/>
</dbReference>
<feature type="non-terminal residue" evidence="4">
    <location>
        <position position="148"/>
    </location>
</feature>
<dbReference type="CDD" id="cd00176">
    <property type="entry name" value="SPEC"/>
    <property type="match status" value="1"/>
</dbReference>
<dbReference type="RefSeq" id="XP_014680202.1">
    <property type="nucleotide sequence ID" value="XM_014824716.1"/>
</dbReference>
<feature type="region of interest" description="Disordered" evidence="2">
    <location>
        <begin position="128"/>
        <end position="148"/>
    </location>
</feature>
<dbReference type="InterPro" id="IPR002017">
    <property type="entry name" value="Spectrin_repeat"/>
</dbReference>
<evidence type="ECO:0000256" key="1">
    <source>
        <dbReference type="ARBA" id="ARBA00022737"/>
    </source>
</evidence>
<protein>
    <submittedName>
        <fullName evidence="4">Spectrin alpha chain, non-erythrocytic 1-like</fullName>
    </submittedName>
</protein>
<organism evidence="3 4">
    <name type="scientific">Priapulus caudatus</name>
    <name type="common">Priapulid worm</name>
    <dbReference type="NCBI Taxonomy" id="37621"/>
    <lineage>
        <taxon>Eukaryota</taxon>
        <taxon>Metazoa</taxon>
        <taxon>Ecdysozoa</taxon>
        <taxon>Scalidophora</taxon>
        <taxon>Priapulida</taxon>
        <taxon>Priapulimorpha</taxon>
        <taxon>Priapulimorphida</taxon>
        <taxon>Priapulidae</taxon>
        <taxon>Priapulus</taxon>
    </lineage>
</organism>
<dbReference type="SUPFAM" id="SSF46966">
    <property type="entry name" value="Spectrin repeat"/>
    <property type="match status" value="2"/>
</dbReference>